<keyword evidence="2" id="KW-1185">Reference proteome</keyword>
<evidence type="ECO:0000313" key="2">
    <source>
        <dbReference type="Proteomes" id="UP000035036"/>
    </source>
</evidence>
<name>A0A0B5FG37_9BACT</name>
<dbReference type="Proteomes" id="UP000035036">
    <property type="component" value="Chromosome"/>
</dbReference>
<dbReference type="KEGG" id="gsb:GSUB_06615"/>
<accession>A0A0B5FG37</accession>
<gene>
    <name evidence="1" type="ORF">GSUB_06615</name>
</gene>
<sequence length="77" mass="8903">MAHRYRQMAIRFSLSQSLEIKGQEQSMSQLLRKCPRKILGLLMTESTVQVVVKKLFLESLLIEVAQKSRFAPIVLQQ</sequence>
<protein>
    <submittedName>
        <fullName evidence="1">Uncharacterized protein</fullName>
    </submittedName>
</protein>
<dbReference type="EMBL" id="CP010311">
    <property type="protein sequence ID" value="AJF06293.1"/>
    <property type="molecule type" value="Genomic_DNA"/>
</dbReference>
<reference evidence="1 2" key="1">
    <citation type="journal article" date="2015" name="Genome Announc.">
        <title>Genomes of Geoalkalibacter ferrihydriticus Z-0531T and Geoalkalibacter subterraneus Red1T, Two Haloalkaliphilic Metal-Reducing Deltaproteobacteria.</title>
        <authorList>
            <person name="Badalamenti J.P."/>
            <person name="Krajmalnik-Brown R."/>
            <person name="Torres C.I."/>
            <person name="Bond D.R."/>
        </authorList>
    </citation>
    <scope>NUCLEOTIDE SEQUENCE [LARGE SCALE GENOMIC DNA]</scope>
    <source>
        <strain evidence="1 2">Red1</strain>
    </source>
</reference>
<dbReference type="HOGENOM" id="CLU_2633043_0_0_7"/>
<proteinExistence type="predicted"/>
<evidence type="ECO:0000313" key="1">
    <source>
        <dbReference type="EMBL" id="AJF06293.1"/>
    </source>
</evidence>
<dbReference type="AlphaFoldDB" id="A0A0B5FG37"/>
<organism evidence="1 2">
    <name type="scientific">Geoalkalibacter subterraneus</name>
    <dbReference type="NCBI Taxonomy" id="483547"/>
    <lineage>
        <taxon>Bacteria</taxon>
        <taxon>Pseudomonadati</taxon>
        <taxon>Thermodesulfobacteriota</taxon>
        <taxon>Desulfuromonadia</taxon>
        <taxon>Desulfuromonadales</taxon>
        <taxon>Geoalkalibacteraceae</taxon>
        <taxon>Geoalkalibacter</taxon>
    </lineage>
</organism>